<evidence type="ECO:0000256" key="6">
    <source>
        <dbReference type="ARBA" id="ARBA00023043"/>
    </source>
</evidence>
<feature type="region of interest" description="Disordered" evidence="10">
    <location>
        <begin position="597"/>
        <end position="630"/>
    </location>
</feature>
<dbReference type="Gene3D" id="1.25.40.20">
    <property type="entry name" value="Ankyrin repeat-containing domain"/>
    <property type="match status" value="1"/>
</dbReference>
<dbReference type="PROSITE" id="PS50297">
    <property type="entry name" value="ANK_REP_REGION"/>
    <property type="match status" value="2"/>
</dbReference>
<evidence type="ECO:0000256" key="1">
    <source>
        <dbReference type="ARBA" id="ARBA00004138"/>
    </source>
</evidence>
<evidence type="ECO:0000256" key="4">
    <source>
        <dbReference type="ARBA" id="ARBA00022771"/>
    </source>
</evidence>
<protein>
    <recommendedName>
        <fullName evidence="8">Double zinc ribbon and ankyrin repeat-containing protein 1</fullName>
    </recommendedName>
</protein>
<feature type="domain" description="DZANK-type" evidence="11">
    <location>
        <begin position="361"/>
        <end position="409"/>
    </location>
</feature>
<dbReference type="Pfam" id="PF12796">
    <property type="entry name" value="Ank_2"/>
    <property type="match status" value="1"/>
</dbReference>
<sequence length="781" mass="86790">MTAGSIAVPTIFPLRAPVPGKLKNIIDTQTPIELRTETPGAEIFFSIDGSKPDHFAALGVERSTMKYTKPFKLREGKITVKALAVSRDGARESHIVTKCFEVEKTREKENVEKKSSKNDSFAFIDDLERERKKEIIKKRGILKKIVESNNLSYRSDGGSMSDPESARYGKETKFLGSRFSKTSHHTNESKNSTVNFAPFEDELNNSNRRVILPDSSTQALRLQRETDFLKCIYCFATRPQDPSARYCSECGKNLPSIPQAKMVPPTTGQLGTCFYCRSIVPFNTSICVICENPINPQLQPQATIKLQPKVMCSNCTTSNPANYTTCVACDKKLVPANSVHPVDLALTVPQYPVPAGKNATCSQCFRINRNDARFCDWCGAKPQRQLNPLECGRCGASNHPYTKFCASCGTLIQPPSNQNPSATVLASNKSTQPAWLSNIDSKAMSILNKQYSTISTQTYGIYYTSSKGLENKLEKEDKGLKLDREFLERRPALTAISAGRGYWRQQMDHICAHLKAFAHNNAEFRALAAEPKLGKINTAKVDIDSSWFTITATFPIRNNTTKDGFNSSSIIEQALKGGSTMSKIDYDYINSKIAGRESSLSDTESASENESYRSEEAKKPRKKKVEKYEDKLSGEDRQLIKELGKNGRGRAKEVEYLLKEGANPNAKTKDGLTMLHLAIRNRHLDTIPALVKQGADIKSKIPPKGNTVLHEAVLLGPESSIVIKMLLDLGASPSWKNSRNEKPFDLAIKENNTVAVNLLNEQVGNDMISTYLKTRPNEIRP</sequence>
<organism evidence="12 13">
    <name type="scientific">Brachionus plicatilis</name>
    <name type="common">Marine rotifer</name>
    <name type="synonym">Brachionus muelleri</name>
    <dbReference type="NCBI Taxonomy" id="10195"/>
    <lineage>
        <taxon>Eukaryota</taxon>
        <taxon>Metazoa</taxon>
        <taxon>Spiralia</taxon>
        <taxon>Gnathifera</taxon>
        <taxon>Rotifera</taxon>
        <taxon>Eurotatoria</taxon>
        <taxon>Monogononta</taxon>
        <taxon>Pseudotrocha</taxon>
        <taxon>Ploima</taxon>
        <taxon>Brachionidae</taxon>
        <taxon>Brachionus</taxon>
    </lineage>
</organism>
<dbReference type="Pfam" id="PF13287">
    <property type="entry name" value="Fn3_assoc"/>
    <property type="match status" value="1"/>
</dbReference>
<dbReference type="InterPro" id="IPR025874">
    <property type="entry name" value="DZR"/>
</dbReference>
<dbReference type="GO" id="GO:0005929">
    <property type="term" value="C:cilium"/>
    <property type="evidence" value="ECO:0007669"/>
    <property type="project" value="UniProtKB-SubCell"/>
</dbReference>
<dbReference type="InterPro" id="IPR026876">
    <property type="entry name" value="Fn3_assoc_repeat"/>
</dbReference>
<keyword evidence="6 9" id="KW-0040">ANK repeat</keyword>
<dbReference type="InterPro" id="IPR002110">
    <property type="entry name" value="Ankyrin_rpt"/>
</dbReference>
<dbReference type="PROSITE" id="PS50088">
    <property type="entry name" value="ANK_REPEAT"/>
    <property type="match status" value="2"/>
</dbReference>
<dbReference type="PANTHER" id="PTHR16058:SF4">
    <property type="entry name" value="DOUBLE ZINC RIBBON AND ANKYRIN REPEAT-CONTAINING PROTEIN 1"/>
    <property type="match status" value="1"/>
</dbReference>
<feature type="repeat" description="ANK" evidence="9">
    <location>
        <begin position="704"/>
        <end position="738"/>
    </location>
</feature>
<evidence type="ECO:0000256" key="9">
    <source>
        <dbReference type="PROSITE-ProRule" id="PRU00023"/>
    </source>
</evidence>
<proteinExistence type="predicted"/>
<feature type="compositionally biased region" description="Polar residues" evidence="10">
    <location>
        <begin position="598"/>
        <end position="609"/>
    </location>
</feature>
<evidence type="ECO:0000313" key="12">
    <source>
        <dbReference type="EMBL" id="RNA40719.1"/>
    </source>
</evidence>
<dbReference type="SMART" id="SM00248">
    <property type="entry name" value="ANK"/>
    <property type="match status" value="3"/>
</dbReference>
<keyword evidence="4" id="KW-0863">Zinc-finger</keyword>
<accession>A0A3M7SYJ0</accession>
<evidence type="ECO:0000256" key="7">
    <source>
        <dbReference type="ARBA" id="ARBA00023273"/>
    </source>
</evidence>
<keyword evidence="13" id="KW-1185">Reference proteome</keyword>
<dbReference type="InterPro" id="IPR036770">
    <property type="entry name" value="Ankyrin_rpt-contain_sf"/>
</dbReference>
<keyword evidence="7" id="KW-0966">Cell projection</keyword>
<comment type="subcellular location">
    <subcellularLocation>
        <location evidence="1">Cell projection</location>
        <location evidence="1">Cilium</location>
    </subcellularLocation>
</comment>
<evidence type="ECO:0000256" key="8">
    <source>
        <dbReference type="ARBA" id="ARBA00039856"/>
    </source>
</evidence>
<keyword evidence="2" id="KW-0479">Metal-binding</keyword>
<keyword evidence="5" id="KW-0862">Zinc</keyword>
<dbReference type="EMBL" id="REGN01000601">
    <property type="protein sequence ID" value="RNA40719.1"/>
    <property type="molecule type" value="Genomic_DNA"/>
</dbReference>
<dbReference type="Proteomes" id="UP000276133">
    <property type="component" value="Unassembled WGS sequence"/>
</dbReference>
<dbReference type="GO" id="GO:0008270">
    <property type="term" value="F:zinc ion binding"/>
    <property type="evidence" value="ECO:0007669"/>
    <property type="project" value="UniProtKB-KW"/>
</dbReference>
<dbReference type="Pfam" id="PF12773">
    <property type="entry name" value="DZR"/>
    <property type="match status" value="1"/>
</dbReference>
<comment type="caution">
    <text evidence="12">The sequence shown here is derived from an EMBL/GenBank/DDBJ whole genome shotgun (WGS) entry which is preliminary data.</text>
</comment>
<feature type="repeat" description="ANK" evidence="9">
    <location>
        <begin position="670"/>
        <end position="702"/>
    </location>
</feature>
<dbReference type="PANTHER" id="PTHR16058">
    <property type="entry name" value="DOUBLE ZINC RIBBON AND ANKYRIN REPEAT-CONTAINING PROTEIN 1"/>
    <property type="match status" value="1"/>
</dbReference>
<reference evidence="12 13" key="1">
    <citation type="journal article" date="2018" name="Sci. Rep.">
        <title>Genomic signatures of local adaptation to the degree of environmental predictability in rotifers.</title>
        <authorList>
            <person name="Franch-Gras L."/>
            <person name="Hahn C."/>
            <person name="Garcia-Roger E.M."/>
            <person name="Carmona M.J."/>
            <person name="Serra M."/>
            <person name="Gomez A."/>
        </authorList>
    </citation>
    <scope>NUCLEOTIDE SEQUENCE [LARGE SCALE GENOMIC DNA]</scope>
    <source>
        <strain evidence="12">HYR1</strain>
    </source>
</reference>
<dbReference type="OrthoDB" id="10033229at2759"/>
<dbReference type="InterPro" id="IPR052481">
    <property type="entry name" value="DZAN1"/>
</dbReference>
<dbReference type="SUPFAM" id="SSF48403">
    <property type="entry name" value="Ankyrin repeat"/>
    <property type="match status" value="1"/>
</dbReference>
<keyword evidence="3" id="KW-0677">Repeat</keyword>
<evidence type="ECO:0000256" key="5">
    <source>
        <dbReference type="ARBA" id="ARBA00022833"/>
    </source>
</evidence>
<dbReference type="AlphaFoldDB" id="A0A3M7SYJ0"/>
<name>A0A3M7SYJ0_BRAPC</name>
<evidence type="ECO:0000259" key="11">
    <source>
        <dbReference type="Pfam" id="PF12773"/>
    </source>
</evidence>
<evidence type="ECO:0000256" key="2">
    <source>
        <dbReference type="ARBA" id="ARBA00022723"/>
    </source>
</evidence>
<evidence type="ECO:0000256" key="10">
    <source>
        <dbReference type="SAM" id="MobiDB-lite"/>
    </source>
</evidence>
<evidence type="ECO:0000313" key="13">
    <source>
        <dbReference type="Proteomes" id="UP000276133"/>
    </source>
</evidence>
<gene>
    <name evidence="12" type="ORF">BpHYR1_015800</name>
</gene>
<evidence type="ECO:0000256" key="3">
    <source>
        <dbReference type="ARBA" id="ARBA00022737"/>
    </source>
</evidence>